<dbReference type="Proteomes" id="UP000287394">
    <property type="component" value="Chromosome"/>
</dbReference>
<dbReference type="Pfam" id="PF00571">
    <property type="entry name" value="CBS"/>
    <property type="match status" value="2"/>
</dbReference>
<reference evidence="2 3" key="1">
    <citation type="journal article" date="2019" name="Int. J. Syst. Evol. Microbiol.">
        <title>Capsulimonas corticalis gen. nov., sp. nov., an aerobic capsulated bacterium, of a novel bacterial order, Capsulimonadales ord. nov., of the class Armatimonadia of the phylum Armatimonadetes.</title>
        <authorList>
            <person name="Li J."/>
            <person name="Kudo C."/>
            <person name="Tonouchi A."/>
        </authorList>
    </citation>
    <scope>NUCLEOTIDE SEQUENCE [LARGE SCALE GENOMIC DNA]</scope>
    <source>
        <strain evidence="2 3">AX-7</strain>
    </source>
</reference>
<dbReference type="CDD" id="cd04622">
    <property type="entry name" value="CBS_pair_HRP1_like"/>
    <property type="match status" value="1"/>
</dbReference>
<keyword evidence="1" id="KW-0129">CBS domain</keyword>
<dbReference type="RefSeq" id="WP_119324469.1">
    <property type="nucleotide sequence ID" value="NZ_AP025739.1"/>
</dbReference>
<dbReference type="InterPro" id="IPR046342">
    <property type="entry name" value="CBS_dom_sf"/>
</dbReference>
<evidence type="ECO:0000313" key="3">
    <source>
        <dbReference type="Proteomes" id="UP000287394"/>
    </source>
</evidence>
<dbReference type="Gene3D" id="3.10.580.10">
    <property type="entry name" value="CBS-domain"/>
    <property type="match status" value="1"/>
</dbReference>
<dbReference type="PANTHER" id="PTHR43080:SF2">
    <property type="entry name" value="CBS DOMAIN-CONTAINING PROTEIN"/>
    <property type="match status" value="1"/>
</dbReference>
<dbReference type="SMART" id="SM00116">
    <property type="entry name" value="CBS"/>
    <property type="match status" value="2"/>
</dbReference>
<dbReference type="OrthoDB" id="9802114at2"/>
<sequence>MSTTVGDLMTPHAVSLAPDATIQSAAKLMRDDIFGAVPIVDSNNALVGIVTDRDIVVKAIAEGRGLDTPVSDIMTRNPQTAPRDATIEQAMRIMAAAQIRRIPVVESGRLIGMLSIGDIATTVPDTSVAGTVLEHVSERS</sequence>
<dbReference type="AlphaFoldDB" id="A0A402D4T6"/>
<dbReference type="SUPFAM" id="SSF54631">
    <property type="entry name" value="CBS-domain pair"/>
    <property type="match status" value="1"/>
</dbReference>
<gene>
    <name evidence="2" type="ORF">CCAX7_13050</name>
</gene>
<dbReference type="EMBL" id="AP025739">
    <property type="protein sequence ID" value="BDI29254.1"/>
    <property type="molecule type" value="Genomic_DNA"/>
</dbReference>
<accession>A0A402D4T6</accession>
<keyword evidence="3" id="KW-1185">Reference proteome</keyword>
<protein>
    <submittedName>
        <fullName evidence="2">CBS domain-containing protein</fullName>
    </submittedName>
</protein>
<proteinExistence type="predicted"/>
<evidence type="ECO:0000313" key="2">
    <source>
        <dbReference type="EMBL" id="BDI29254.1"/>
    </source>
</evidence>
<dbReference type="KEGG" id="ccot:CCAX7_13050"/>
<dbReference type="PROSITE" id="PS51371">
    <property type="entry name" value="CBS"/>
    <property type="match status" value="2"/>
</dbReference>
<name>A0A402D4T6_9BACT</name>
<dbReference type="PANTHER" id="PTHR43080">
    <property type="entry name" value="CBS DOMAIN-CONTAINING PROTEIN CBSX3, MITOCHONDRIAL"/>
    <property type="match status" value="1"/>
</dbReference>
<organism evidence="2 3">
    <name type="scientific">Capsulimonas corticalis</name>
    <dbReference type="NCBI Taxonomy" id="2219043"/>
    <lineage>
        <taxon>Bacteria</taxon>
        <taxon>Bacillati</taxon>
        <taxon>Armatimonadota</taxon>
        <taxon>Armatimonadia</taxon>
        <taxon>Capsulimonadales</taxon>
        <taxon>Capsulimonadaceae</taxon>
        <taxon>Capsulimonas</taxon>
    </lineage>
</organism>
<evidence type="ECO:0000256" key="1">
    <source>
        <dbReference type="ARBA" id="ARBA00023122"/>
    </source>
</evidence>
<dbReference type="FunCoup" id="A0A402D4T6">
    <property type="interactions" value="251"/>
</dbReference>
<dbReference type="InterPro" id="IPR000644">
    <property type="entry name" value="CBS_dom"/>
</dbReference>
<dbReference type="InterPro" id="IPR051257">
    <property type="entry name" value="Diverse_CBS-Domain"/>
</dbReference>